<feature type="region of interest" description="Disordered" evidence="2">
    <location>
        <begin position="1"/>
        <end position="89"/>
    </location>
</feature>
<evidence type="ECO:0000256" key="1">
    <source>
        <dbReference type="SAM" id="Coils"/>
    </source>
</evidence>
<keyword evidence="4" id="KW-1185">Reference proteome</keyword>
<feature type="compositionally biased region" description="Polar residues" evidence="2">
    <location>
        <begin position="77"/>
        <end position="89"/>
    </location>
</feature>
<dbReference type="EMBL" id="MDYQ01000052">
    <property type="protein sequence ID" value="PRP85001.1"/>
    <property type="molecule type" value="Genomic_DNA"/>
</dbReference>
<dbReference type="OrthoDB" id="444379at2759"/>
<feature type="coiled-coil region" evidence="1">
    <location>
        <begin position="121"/>
        <end position="412"/>
    </location>
</feature>
<evidence type="ECO:0000256" key="2">
    <source>
        <dbReference type="SAM" id="MobiDB-lite"/>
    </source>
</evidence>
<comment type="caution">
    <text evidence="3">The sequence shown here is derived from an EMBL/GenBank/DDBJ whole genome shotgun (WGS) entry which is preliminary data.</text>
</comment>
<gene>
    <name evidence="3" type="ORF">PROFUN_07289</name>
</gene>
<reference evidence="3 4" key="1">
    <citation type="journal article" date="2018" name="Genome Biol. Evol.">
        <title>Multiple Roots of Fruiting Body Formation in Amoebozoa.</title>
        <authorList>
            <person name="Hillmann F."/>
            <person name="Forbes G."/>
            <person name="Novohradska S."/>
            <person name="Ferling I."/>
            <person name="Riege K."/>
            <person name="Groth M."/>
            <person name="Westermann M."/>
            <person name="Marz M."/>
            <person name="Spaller T."/>
            <person name="Winckler T."/>
            <person name="Schaap P."/>
            <person name="Glockner G."/>
        </authorList>
    </citation>
    <scope>NUCLEOTIDE SEQUENCE [LARGE SCALE GENOMIC DNA]</scope>
    <source>
        <strain evidence="3 4">Jena</strain>
    </source>
</reference>
<dbReference type="InParanoid" id="A0A2P6NM06"/>
<dbReference type="Proteomes" id="UP000241769">
    <property type="component" value="Unassembled WGS sequence"/>
</dbReference>
<dbReference type="PANTHER" id="PTHR31432">
    <property type="entry name" value="INTRAFLAGELLAR TRANSPORT PROTEIN 74 HOMOLOG"/>
    <property type="match status" value="1"/>
</dbReference>
<proteinExistence type="predicted"/>
<sequence length="617" mass="69868">MSLQLDGCLTPLSAERPPSARPGSAARNGPSGAPSPSQGGARPPSGRPQSGMRPGSAAGRPGTGAQRPGSAMRPGTNGMNLGNVGNRNVLSQGLGRTATKTGMARTVTDRNYYVGELRVRIGELNGEIEKMSSEIEQFERDNQSAIQLQKSIDDVTEEVEALQGQLKDYNLLLDRLHTSTSSELEVEQLREQANDLKKSNEVERRKADQIFTERNAKENQIAEIEEQVHHIQQDMERQLGELNQSDRENYGHLKAENSRLITDIAEYQAGIDQVAEEIKKLQNELRLDPSKQKNLTLHDELRQLQKQKAELEEETSNKLSIPEEIEKLTHKVKATNAEVQTIESNISTVLEALNKLREDISNVEKNMAESKSERAEKFRDLVKKDKDMTEFMEQYESERSQLMEENAKVEYLIQTALETASKYVGAEHSLPSADMVNQMREDATFKEDQLTSSQQTAERLKHELDQRRSELDKMANLDGKIEEEMQGLKAKIAKMKEELVNFNSIDTVKESFENNKKLQNQEKQVLSKRKELIGQQNQVLSANNDAKERLLRENESHGQIEILEKSLRHYEQNNFHIKEYILAKGKEGDYKTIRDEVIKLTSDMNVQVNAGFSRMKL</sequence>
<dbReference type="GO" id="GO:0005929">
    <property type="term" value="C:cilium"/>
    <property type="evidence" value="ECO:0007669"/>
    <property type="project" value="TreeGrafter"/>
</dbReference>
<accession>A0A2P6NM06</accession>
<dbReference type="GO" id="GO:0030992">
    <property type="term" value="C:intraciliary transport particle B"/>
    <property type="evidence" value="ECO:0007669"/>
    <property type="project" value="InterPro"/>
</dbReference>
<dbReference type="GO" id="GO:0048487">
    <property type="term" value="F:beta-tubulin binding"/>
    <property type="evidence" value="ECO:0007669"/>
    <property type="project" value="InterPro"/>
</dbReference>
<evidence type="ECO:0000313" key="4">
    <source>
        <dbReference type="Proteomes" id="UP000241769"/>
    </source>
</evidence>
<evidence type="ECO:0000313" key="3">
    <source>
        <dbReference type="EMBL" id="PRP85001.1"/>
    </source>
</evidence>
<dbReference type="Gene3D" id="1.10.287.1490">
    <property type="match status" value="1"/>
</dbReference>
<dbReference type="InterPro" id="IPR029602">
    <property type="entry name" value="IFT74"/>
</dbReference>
<keyword evidence="1" id="KW-0175">Coiled coil</keyword>
<name>A0A2P6NM06_9EUKA</name>
<feature type="compositionally biased region" description="Low complexity" evidence="2">
    <location>
        <begin position="29"/>
        <end position="51"/>
    </location>
</feature>
<dbReference type="PANTHER" id="PTHR31432:SF0">
    <property type="entry name" value="INTRAFLAGELLAR TRANSPORT PROTEIN 74 HOMOLOG"/>
    <property type="match status" value="1"/>
</dbReference>
<dbReference type="STRING" id="1890364.A0A2P6NM06"/>
<dbReference type="AlphaFoldDB" id="A0A2P6NM06"/>
<feature type="coiled-coil region" evidence="1">
    <location>
        <begin position="450"/>
        <end position="538"/>
    </location>
</feature>
<dbReference type="GO" id="GO:0035735">
    <property type="term" value="P:intraciliary transport involved in cilium assembly"/>
    <property type="evidence" value="ECO:0007669"/>
    <property type="project" value="TreeGrafter"/>
</dbReference>
<protein>
    <submittedName>
        <fullName evidence="3">Coiled-coil domain containing 2</fullName>
    </submittedName>
</protein>
<organism evidence="3 4">
    <name type="scientific">Planoprotostelium fungivorum</name>
    <dbReference type="NCBI Taxonomy" id="1890364"/>
    <lineage>
        <taxon>Eukaryota</taxon>
        <taxon>Amoebozoa</taxon>
        <taxon>Evosea</taxon>
        <taxon>Variosea</taxon>
        <taxon>Cavosteliida</taxon>
        <taxon>Cavosteliaceae</taxon>
        <taxon>Planoprotostelium</taxon>
    </lineage>
</organism>